<dbReference type="InterPro" id="IPR020449">
    <property type="entry name" value="Tscrpt_reg_AraC-type_HTH"/>
</dbReference>
<dbReference type="EMBL" id="JAJEQF010000061">
    <property type="protein sequence ID" value="MCC2169090.1"/>
    <property type="molecule type" value="Genomic_DNA"/>
</dbReference>
<feature type="domain" description="HTH araC/xylS-type" evidence="4">
    <location>
        <begin position="168"/>
        <end position="267"/>
    </location>
</feature>
<evidence type="ECO:0000313" key="6">
    <source>
        <dbReference type="Proteomes" id="UP001199355"/>
    </source>
</evidence>
<evidence type="ECO:0000259" key="4">
    <source>
        <dbReference type="PROSITE" id="PS01124"/>
    </source>
</evidence>
<dbReference type="SUPFAM" id="SSF51215">
    <property type="entry name" value="Regulatory protein AraC"/>
    <property type="match status" value="1"/>
</dbReference>
<dbReference type="InterPro" id="IPR018060">
    <property type="entry name" value="HTH_AraC"/>
</dbReference>
<keyword evidence="1" id="KW-0805">Transcription regulation</keyword>
<proteinExistence type="predicted"/>
<gene>
    <name evidence="5" type="ORF">LKD45_15605</name>
</gene>
<dbReference type="Gene3D" id="1.10.10.60">
    <property type="entry name" value="Homeodomain-like"/>
    <property type="match status" value="2"/>
</dbReference>
<keyword evidence="6" id="KW-1185">Reference proteome</keyword>
<dbReference type="AlphaFoldDB" id="A0AAE3AY98"/>
<keyword evidence="2" id="KW-0238">DNA-binding</keyword>
<dbReference type="InterPro" id="IPR009057">
    <property type="entry name" value="Homeodomain-like_sf"/>
</dbReference>
<organism evidence="5 6">
    <name type="scientific">Gallintestinimicrobium propionicum</name>
    <dbReference type="NCBI Taxonomy" id="2981770"/>
    <lineage>
        <taxon>Bacteria</taxon>
        <taxon>Bacillati</taxon>
        <taxon>Bacillota</taxon>
        <taxon>Clostridia</taxon>
        <taxon>Lachnospirales</taxon>
        <taxon>Lachnospiraceae</taxon>
        <taxon>Gallintestinimicrobium</taxon>
    </lineage>
</organism>
<dbReference type="PROSITE" id="PS01124">
    <property type="entry name" value="HTH_ARAC_FAMILY_2"/>
    <property type="match status" value="1"/>
</dbReference>
<dbReference type="GO" id="GO:0043565">
    <property type="term" value="F:sequence-specific DNA binding"/>
    <property type="evidence" value="ECO:0007669"/>
    <property type="project" value="InterPro"/>
</dbReference>
<dbReference type="Pfam" id="PF12833">
    <property type="entry name" value="HTH_18"/>
    <property type="match status" value="1"/>
</dbReference>
<evidence type="ECO:0000313" key="5">
    <source>
        <dbReference type="EMBL" id="MCC2169090.1"/>
    </source>
</evidence>
<dbReference type="SUPFAM" id="SSF46689">
    <property type="entry name" value="Homeodomain-like"/>
    <property type="match status" value="2"/>
</dbReference>
<dbReference type="InterPro" id="IPR003313">
    <property type="entry name" value="AraC-bd"/>
</dbReference>
<dbReference type="GO" id="GO:0003700">
    <property type="term" value="F:DNA-binding transcription factor activity"/>
    <property type="evidence" value="ECO:0007669"/>
    <property type="project" value="InterPro"/>
</dbReference>
<evidence type="ECO:0000256" key="3">
    <source>
        <dbReference type="ARBA" id="ARBA00023163"/>
    </source>
</evidence>
<protein>
    <submittedName>
        <fullName evidence="5">Helix-turn-helix transcriptional regulator</fullName>
    </submittedName>
</protein>
<reference evidence="5 6" key="1">
    <citation type="submission" date="2021-10" db="EMBL/GenBank/DDBJ databases">
        <title>Anaerobic single-cell dispensing facilitates the cultivation of human gut bacteria.</title>
        <authorList>
            <person name="Afrizal A."/>
        </authorList>
    </citation>
    <scope>NUCLEOTIDE SEQUENCE [LARGE SCALE GENOMIC DNA]</scope>
    <source>
        <strain evidence="5 6">CLA-AA-H244</strain>
    </source>
</reference>
<dbReference type="InterPro" id="IPR037923">
    <property type="entry name" value="HTH-like"/>
</dbReference>
<dbReference type="InterPro" id="IPR018062">
    <property type="entry name" value="HTH_AraC-typ_CS"/>
</dbReference>
<dbReference type="PROSITE" id="PS00041">
    <property type="entry name" value="HTH_ARAC_FAMILY_1"/>
    <property type="match status" value="1"/>
</dbReference>
<sequence>MPIYFRNAPVREPFIYDSIGNHWLQDATSRPNGYPFYHYLQTESGCGRITIQGKSYLLHEQEGVLIAPSIRHSYLAQTPEWYTCFCTFSGTVEGSISKILNNRPILFTTKEQCRNIRALLQDAIQLFEHPPVNIPVLSVNCYQVLLQFSDVPDGQKLLSDPLYLRYVAPVIEEIETRYSLPLTVAQLSRQVFVTPQYLSRLFQRFLGCSVYEYLMTCRINRAKELLLTAPRMEVQEIAAQTGFSDPSHFIAMFRKNTGRTPLEFRKIK</sequence>
<evidence type="ECO:0000256" key="1">
    <source>
        <dbReference type="ARBA" id="ARBA00023015"/>
    </source>
</evidence>
<dbReference type="PANTHER" id="PTHR43280:SF2">
    <property type="entry name" value="HTH-TYPE TRANSCRIPTIONAL REGULATOR EXSA"/>
    <property type="match status" value="1"/>
</dbReference>
<dbReference type="RefSeq" id="WP_308729109.1">
    <property type="nucleotide sequence ID" value="NZ_JAJEQF010000061.1"/>
</dbReference>
<dbReference type="PRINTS" id="PR00032">
    <property type="entry name" value="HTHARAC"/>
</dbReference>
<dbReference type="Gene3D" id="2.60.120.280">
    <property type="entry name" value="Regulatory protein AraC"/>
    <property type="match status" value="1"/>
</dbReference>
<keyword evidence="3" id="KW-0804">Transcription</keyword>
<evidence type="ECO:0000256" key="2">
    <source>
        <dbReference type="ARBA" id="ARBA00023125"/>
    </source>
</evidence>
<dbReference type="Pfam" id="PF02311">
    <property type="entry name" value="AraC_binding"/>
    <property type="match status" value="1"/>
</dbReference>
<dbReference type="Proteomes" id="UP001199355">
    <property type="component" value="Unassembled WGS sequence"/>
</dbReference>
<comment type="caution">
    <text evidence="5">The sequence shown here is derived from an EMBL/GenBank/DDBJ whole genome shotgun (WGS) entry which is preliminary data.</text>
</comment>
<name>A0AAE3AY98_9FIRM</name>
<accession>A0AAE3AY98</accession>
<dbReference type="SMART" id="SM00342">
    <property type="entry name" value="HTH_ARAC"/>
    <property type="match status" value="1"/>
</dbReference>
<dbReference type="PANTHER" id="PTHR43280">
    <property type="entry name" value="ARAC-FAMILY TRANSCRIPTIONAL REGULATOR"/>
    <property type="match status" value="1"/>
</dbReference>